<dbReference type="InterPro" id="IPR001638">
    <property type="entry name" value="Solute-binding_3/MltF_N"/>
</dbReference>
<dbReference type="EMBL" id="BCSX01000018">
    <property type="protein sequence ID" value="GAS87440.1"/>
    <property type="molecule type" value="Genomic_DNA"/>
</dbReference>
<keyword evidence="1" id="KW-0732">Signal</keyword>
<sequence length="293" mass="31685">MGSLSERTTKVAFASRVRGPVTVMRVVKMVALVGMLALTAGCGSSPTTSPPSPPKPGGLAQVLQRGTVRVCSTGDYRPFTYRDPRGAWSGLDVDMANDMAGRLGVRVDMVPTTWANLVDDLNNKCDVAMGGISITLKRAEQALYSSPYLRDGKAAIVRCADSAKFQTLSEIDRPGVRVVVNPGGTNADFAKDHLHNAQVVNYPDNNTIFSQIVSGVADAMITDTSEIRWQARQNPQLCGESLDHPFTFSQKAYLITQPATDLQQWINQWLNITLNDGTYAALSQKYFGAVTGP</sequence>
<dbReference type="STRING" id="146020.RMCB_1536"/>
<gene>
    <name evidence="3" type="ORF">RMCB_1536</name>
</gene>
<dbReference type="SUPFAM" id="SSF53850">
    <property type="entry name" value="Periplasmic binding protein-like II"/>
    <property type="match status" value="1"/>
</dbReference>
<dbReference type="PANTHER" id="PTHR35936">
    <property type="entry name" value="MEMBRANE-BOUND LYTIC MUREIN TRANSGLYCOSYLASE F"/>
    <property type="match status" value="1"/>
</dbReference>
<proteinExistence type="predicted"/>
<accession>A0A117I4W0</accession>
<comment type="caution">
    <text evidence="3">The sequence shown here is derived from an EMBL/GenBank/DDBJ whole genome shotgun (WGS) entry which is preliminary data.</text>
</comment>
<organism evidence="3 4">
    <name type="scientific">Mycolicibacterium brisbanense</name>
    <dbReference type="NCBI Taxonomy" id="146020"/>
    <lineage>
        <taxon>Bacteria</taxon>
        <taxon>Bacillati</taxon>
        <taxon>Actinomycetota</taxon>
        <taxon>Actinomycetes</taxon>
        <taxon>Mycobacteriales</taxon>
        <taxon>Mycobacteriaceae</taxon>
        <taxon>Mycolicibacterium</taxon>
    </lineage>
</organism>
<dbReference type="Pfam" id="PF00497">
    <property type="entry name" value="SBP_bac_3"/>
    <property type="match status" value="1"/>
</dbReference>
<protein>
    <submittedName>
        <fullName evidence="3">Cyclohexadienyl dehydratase</fullName>
    </submittedName>
</protein>
<reference evidence="4" key="2">
    <citation type="submission" date="2016-02" db="EMBL/GenBank/DDBJ databases">
        <title>Draft genome sequence of five rapidly growing Mycobacterium species.</title>
        <authorList>
            <person name="Katahira K."/>
            <person name="Gotou Y."/>
            <person name="Iida K."/>
            <person name="Ogura Y."/>
            <person name="Hayashi T."/>
        </authorList>
    </citation>
    <scope>NUCLEOTIDE SEQUENCE [LARGE SCALE GENOMIC DNA]</scope>
    <source>
        <strain evidence="4">JCM15654</strain>
    </source>
</reference>
<reference evidence="4" key="1">
    <citation type="journal article" date="2016" name="Genome Announc.">
        <title>Draft Genome Sequences of Five Rapidly Growing Mycobacterium Species, M. thermoresistibile, M. fortuitum subsp. acetamidolyticum, M. canariasense, M. brisbanense, and M. novocastrense.</title>
        <authorList>
            <person name="Katahira K."/>
            <person name="Ogura Y."/>
            <person name="Gotoh Y."/>
            <person name="Hayashi T."/>
        </authorList>
    </citation>
    <scope>NUCLEOTIDE SEQUENCE [LARGE SCALE GENOMIC DNA]</scope>
    <source>
        <strain evidence="4">JCM15654</strain>
    </source>
</reference>
<dbReference type="SMART" id="SM00062">
    <property type="entry name" value="PBPb"/>
    <property type="match status" value="1"/>
</dbReference>
<dbReference type="Proteomes" id="UP000069620">
    <property type="component" value="Unassembled WGS sequence"/>
</dbReference>
<dbReference type="AlphaFoldDB" id="A0A117I4W0"/>
<evidence type="ECO:0000259" key="2">
    <source>
        <dbReference type="SMART" id="SM00062"/>
    </source>
</evidence>
<dbReference type="Gene3D" id="3.40.190.10">
    <property type="entry name" value="Periplasmic binding protein-like II"/>
    <property type="match status" value="2"/>
</dbReference>
<name>A0A117I4W0_9MYCO</name>
<dbReference type="PANTHER" id="PTHR35936:SF19">
    <property type="entry name" value="AMINO-ACID-BINDING PROTEIN YXEM-RELATED"/>
    <property type="match status" value="1"/>
</dbReference>
<evidence type="ECO:0000256" key="1">
    <source>
        <dbReference type="ARBA" id="ARBA00022729"/>
    </source>
</evidence>
<evidence type="ECO:0000313" key="3">
    <source>
        <dbReference type="EMBL" id="GAS87440.1"/>
    </source>
</evidence>
<evidence type="ECO:0000313" key="4">
    <source>
        <dbReference type="Proteomes" id="UP000069620"/>
    </source>
</evidence>
<keyword evidence="4" id="KW-1185">Reference proteome</keyword>
<feature type="domain" description="Solute-binding protein family 3/N-terminal" evidence="2">
    <location>
        <begin position="67"/>
        <end position="290"/>
    </location>
</feature>